<evidence type="ECO:0000313" key="4">
    <source>
        <dbReference type="EMBL" id="KAK2147106.1"/>
    </source>
</evidence>
<feature type="region of interest" description="Disordered" evidence="2">
    <location>
        <begin position="132"/>
        <end position="151"/>
    </location>
</feature>
<name>A0AAD9J609_9ANNE</name>
<dbReference type="PANTHER" id="PTHR22639">
    <property type="entry name" value="GAG-RELATED PROTEIN"/>
    <property type="match status" value="1"/>
</dbReference>
<gene>
    <name evidence="4" type="ORF">LSH36_569g00011</name>
</gene>
<dbReference type="Gene3D" id="4.10.60.10">
    <property type="entry name" value="Zinc finger, CCHC-type"/>
    <property type="match status" value="1"/>
</dbReference>
<keyword evidence="1" id="KW-0862">Zinc</keyword>
<evidence type="ECO:0000259" key="3">
    <source>
        <dbReference type="PROSITE" id="PS50158"/>
    </source>
</evidence>
<evidence type="ECO:0000256" key="1">
    <source>
        <dbReference type="PROSITE-ProRule" id="PRU00047"/>
    </source>
</evidence>
<proteinExistence type="predicted"/>
<dbReference type="PROSITE" id="PS50158">
    <property type="entry name" value="ZF_CCHC"/>
    <property type="match status" value="1"/>
</dbReference>
<dbReference type="GO" id="GO:0008270">
    <property type="term" value="F:zinc ion binding"/>
    <property type="evidence" value="ECO:0007669"/>
    <property type="project" value="UniProtKB-KW"/>
</dbReference>
<feature type="compositionally biased region" description="Basic and acidic residues" evidence="2">
    <location>
        <begin position="181"/>
        <end position="192"/>
    </location>
</feature>
<reference evidence="4" key="1">
    <citation type="journal article" date="2023" name="Mol. Biol. Evol.">
        <title>Third-Generation Sequencing Reveals the Adaptive Role of the Epigenome in Three Deep-Sea Polychaetes.</title>
        <authorList>
            <person name="Perez M."/>
            <person name="Aroh O."/>
            <person name="Sun Y."/>
            <person name="Lan Y."/>
            <person name="Juniper S.K."/>
            <person name="Young C.R."/>
            <person name="Angers B."/>
            <person name="Qian P.Y."/>
        </authorList>
    </citation>
    <scope>NUCLEOTIDE SEQUENCE</scope>
    <source>
        <strain evidence="4">P08H-3</strain>
    </source>
</reference>
<protein>
    <recommendedName>
        <fullName evidence="3">CCHC-type domain-containing protein</fullName>
    </recommendedName>
</protein>
<evidence type="ECO:0000313" key="5">
    <source>
        <dbReference type="Proteomes" id="UP001208570"/>
    </source>
</evidence>
<keyword evidence="1" id="KW-0479">Metal-binding</keyword>
<dbReference type="Proteomes" id="UP001208570">
    <property type="component" value="Unassembled WGS sequence"/>
</dbReference>
<accession>A0AAD9J609</accession>
<keyword evidence="5" id="KW-1185">Reference proteome</keyword>
<comment type="caution">
    <text evidence="4">The sequence shown here is derived from an EMBL/GenBank/DDBJ whole genome shotgun (WGS) entry which is preliminary data.</text>
</comment>
<dbReference type="PANTHER" id="PTHR22639:SF3">
    <property type="entry name" value="ZINC FINGER CCHC DOMAIN-CONTAINING PROTEIN 3"/>
    <property type="match status" value="1"/>
</dbReference>
<dbReference type="GO" id="GO:0003723">
    <property type="term" value="F:RNA binding"/>
    <property type="evidence" value="ECO:0007669"/>
    <property type="project" value="InterPro"/>
</dbReference>
<dbReference type="SUPFAM" id="SSF57756">
    <property type="entry name" value="Retrovirus zinc finger-like domains"/>
    <property type="match status" value="1"/>
</dbReference>
<evidence type="ECO:0000256" key="2">
    <source>
        <dbReference type="SAM" id="MobiDB-lite"/>
    </source>
</evidence>
<dbReference type="GO" id="GO:0002218">
    <property type="term" value="P:activation of innate immune response"/>
    <property type="evidence" value="ECO:0007669"/>
    <property type="project" value="InterPro"/>
</dbReference>
<keyword evidence="1" id="KW-0863">Zinc-finger</keyword>
<dbReference type="InterPro" id="IPR036875">
    <property type="entry name" value="Znf_CCHC_sf"/>
</dbReference>
<dbReference type="SMART" id="SM00343">
    <property type="entry name" value="ZnF_C2HC"/>
    <property type="match status" value="2"/>
</dbReference>
<feature type="compositionally biased region" description="Basic and acidic residues" evidence="2">
    <location>
        <begin position="132"/>
        <end position="150"/>
    </location>
</feature>
<dbReference type="GO" id="GO:0003690">
    <property type="term" value="F:double-stranded DNA binding"/>
    <property type="evidence" value="ECO:0007669"/>
    <property type="project" value="InterPro"/>
</dbReference>
<feature type="domain" description="CCHC-type" evidence="3">
    <location>
        <begin position="71"/>
        <end position="84"/>
    </location>
</feature>
<dbReference type="EMBL" id="JAODUP010000569">
    <property type="protein sequence ID" value="KAK2147106.1"/>
    <property type="molecule type" value="Genomic_DNA"/>
</dbReference>
<dbReference type="AlphaFoldDB" id="A0AAD9J609"/>
<organism evidence="4 5">
    <name type="scientific">Paralvinella palmiformis</name>
    <dbReference type="NCBI Taxonomy" id="53620"/>
    <lineage>
        <taxon>Eukaryota</taxon>
        <taxon>Metazoa</taxon>
        <taxon>Spiralia</taxon>
        <taxon>Lophotrochozoa</taxon>
        <taxon>Annelida</taxon>
        <taxon>Polychaeta</taxon>
        <taxon>Sedentaria</taxon>
        <taxon>Canalipalpata</taxon>
        <taxon>Terebellida</taxon>
        <taxon>Terebelliformia</taxon>
        <taxon>Alvinellidae</taxon>
        <taxon>Paralvinella</taxon>
    </lineage>
</organism>
<dbReference type="InterPro" id="IPR042509">
    <property type="entry name" value="ZCCHC3"/>
</dbReference>
<sequence length="192" mass="21572">MVKAVKYDKSTVKFNSGANLFNTGIQVRSAILRLNDTDDTTQIPHLYKVYDMTANTYHETLITYTGRPPVCLRCRREGHIRADCTTPFCRQCRSFGHRDVECQGGYKAALTGNVPIVHEDDDTDEAAMSTIERTESKKTQENDTNIKSETEINIPQELSSSEEALIIAISSETGDQQNNKIENEKRALPPTK</sequence>
<feature type="region of interest" description="Disordered" evidence="2">
    <location>
        <begin position="170"/>
        <end position="192"/>
    </location>
</feature>
<dbReference type="InterPro" id="IPR001878">
    <property type="entry name" value="Znf_CCHC"/>
</dbReference>